<dbReference type="GO" id="GO:0006508">
    <property type="term" value="P:proteolysis"/>
    <property type="evidence" value="ECO:0007669"/>
    <property type="project" value="UniProtKB-KW"/>
</dbReference>
<accession>A0A836JXW7</accession>
<evidence type="ECO:0000256" key="5">
    <source>
        <dbReference type="ARBA" id="ARBA00022833"/>
    </source>
</evidence>
<dbReference type="InterPro" id="IPR007863">
    <property type="entry name" value="Peptidase_M16_C"/>
</dbReference>
<feature type="domain" description="Peptidase M16 N-terminal" evidence="8">
    <location>
        <begin position="60"/>
        <end position="194"/>
    </location>
</feature>
<dbReference type="InterPro" id="IPR032632">
    <property type="entry name" value="Peptidase_M16_M"/>
</dbReference>
<reference evidence="11" key="1">
    <citation type="submission" date="2020-03" db="EMBL/GenBank/DDBJ databases">
        <title>Relaxed selection underlies rapid genomic changes in the transitions from sociality to social parasitism in ants.</title>
        <authorList>
            <person name="Bi X."/>
        </authorList>
    </citation>
    <scope>NUCLEOTIDE SEQUENCE</scope>
    <source>
        <strain evidence="11">BGI-DK2014a</strain>
        <tissue evidence="11">Whole body</tissue>
    </source>
</reference>
<protein>
    <submittedName>
        <fullName evidence="11">NRDC protein</fullName>
    </submittedName>
</protein>
<comment type="caution">
    <text evidence="11">The sequence shown here is derived from an EMBL/GenBank/DDBJ whole genome shotgun (WGS) entry which is preliminary data.</text>
</comment>
<dbReference type="GO" id="GO:0046872">
    <property type="term" value="F:metal ion binding"/>
    <property type="evidence" value="ECO:0007669"/>
    <property type="project" value="UniProtKB-KW"/>
</dbReference>
<evidence type="ECO:0000313" key="11">
    <source>
        <dbReference type="EMBL" id="KAG5331262.1"/>
    </source>
</evidence>
<evidence type="ECO:0000313" key="12">
    <source>
        <dbReference type="Proteomes" id="UP000669903"/>
    </source>
</evidence>
<dbReference type="EMBL" id="JAANIC010005572">
    <property type="protein sequence ID" value="KAG5331262.1"/>
    <property type="molecule type" value="Genomic_DNA"/>
</dbReference>
<keyword evidence="12" id="KW-1185">Reference proteome</keyword>
<evidence type="ECO:0000259" key="8">
    <source>
        <dbReference type="Pfam" id="PF00675"/>
    </source>
</evidence>
<dbReference type="InterPro" id="IPR011765">
    <property type="entry name" value="Pept_M16_N"/>
</dbReference>
<keyword evidence="4" id="KW-0378">Hydrolase</keyword>
<evidence type="ECO:0000256" key="1">
    <source>
        <dbReference type="ARBA" id="ARBA00007261"/>
    </source>
</evidence>
<dbReference type="InterPro" id="IPR001431">
    <property type="entry name" value="Pept_M16_Zn_BS"/>
</dbReference>
<keyword evidence="5" id="KW-0862">Zinc</keyword>
<keyword evidence="3" id="KW-0479">Metal-binding</keyword>
<feature type="non-terminal residue" evidence="11">
    <location>
        <position position="1"/>
    </location>
</feature>
<dbReference type="InterPro" id="IPR050626">
    <property type="entry name" value="Peptidase_M16"/>
</dbReference>
<dbReference type="SUPFAM" id="SSF63411">
    <property type="entry name" value="LuxS/MPP-like metallohydrolase"/>
    <property type="match status" value="4"/>
</dbReference>
<gene>
    <name evidence="11" type="primary">Nrdc_9</name>
    <name evidence="11" type="ORF">G6Z76_0010918</name>
</gene>
<proteinExistence type="inferred from homology"/>
<comment type="similarity">
    <text evidence="1 7">Belongs to the peptidase M16 family.</text>
</comment>
<sequence>MTERTTEGKKYLEPPDKSEYDTAEYRVVRLQNGLTALLISGLKGANYGNMNYKNHEESGPSKGAFCGLCVRVGSFNDPPELPGLAHLLERMVFKGSKKYPENFNEYVSLYGGTTDSETDCEYTRFYFDISVKQLEPALDHFVQFFIDHAPLTKDAITREREVIENEFQSSCLSCDKNRKERVLSHIVRIQPPPNAIKWKELISYSNINDDKLYEQLHKFRESQYSAHKMMLTIQARLPLDTLEKYVTDSFAGIVSNWLSFDTFTELEKNQFFDTVVSKNMYKIRSIKDISQLHVIWILPSKFNQYRSKPFKYISSIIENKESGSLNSYLRRKMWAPDLFCGICDNDNGFGYNSMYVLFEIIVELSREGQQHLSDVLDAIFSFIKLVKQVGAQDWMYNMFYKIGKNNFRFFNKHDDVFDLCKSMHFYSSRDYLTGKHNYFEYNPEAIQECLNFLTPETMNIMNFDDDLNLDTDAPYFKAYYSITALPKERFEYWKSIEPLPDFNLTLFNAFLIDNISLIPVSAETSKYPVKVYHDQFVKIWYRPKFCWPMCHINLHIVCSLKIETPKNAAFLDMYCNVLKYLLIEELHPAVTAGFDYDIDVSEEAIGITIQMSGFGEKLSTLLMIIAKYIVHLASVSKDLFEVIKTQQLRTYYNKFMETEEFIKNVKLWILKRPYYTYVHKYESLYKYINFEDFQGFVKSFNNFLSIECLVQGNITKDYTIDIIRSFITRINCDLNFRNITQQFIRVAKIPRHKSNYYKLKNINRTCVDSVVTHYYQIGVATIESSALIDLILMIMKEPLINEFRTIGISNVSCDRTDINKILGFSITVYIQENKYTFEYVNYLIQDFVNSFRVKLPQFLEGKLDHVKERLRILKQSDDAKILKNEVNRNWSEITKQQYIFHRYESEALAIENIDMYKLMTFFAKYIDHRRIKKLRIYVEGTPKEIALSKQITFLFELWSKYSFL</sequence>
<dbReference type="Proteomes" id="UP000669903">
    <property type="component" value="Unassembled WGS sequence"/>
</dbReference>
<dbReference type="Pfam" id="PF00675">
    <property type="entry name" value="Peptidase_M16"/>
    <property type="match status" value="1"/>
</dbReference>
<dbReference type="GO" id="GO:0004222">
    <property type="term" value="F:metalloendopeptidase activity"/>
    <property type="evidence" value="ECO:0007669"/>
    <property type="project" value="InterPro"/>
</dbReference>
<dbReference type="PANTHER" id="PTHR43690:SF18">
    <property type="entry name" value="INSULIN-DEGRADING ENZYME-RELATED"/>
    <property type="match status" value="1"/>
</dbReference>
<feature type="domain" description="Peptidase M16 C-terminal" evidence="9">
    <location>
        <begin position="213"/>
        <end position="394"/>
    </location>
</feature>
<keyword evidence="2" id="KW-0645">Protease</keyword>
<evidence type="ECO:0000256" key="7">
    <source>
        <dbReference type="RuleBase" id="RU004447"/>
    </source>
</evidence>
<dbReference type="PANTHER" id="PTHR43690">
    <property type="entry name" value="NARDILYSIN"/>
    <property type="match status" value="1"/>
</dbReference>
<name>A0A836JXW7_9HYME</name>
<evidence type="ECO:0000256" key="2">
    <source>
        <dbReference type="ARBA" id="ARBA00022670"/>
    </source>
</evidence>
<evidence type="ECO:0000256" key="3">
    <source>
        <dbReference type="ARBA" id="ARBA00022723"/>
    </source>
</evidence>
<evidence type="ECO:0000256" key="4">
    <source>
        <dbReference type="ARBA" id="ARBA00022801"/>
    </source>
</evidence>
<evidence type="ECO:0000259" key="9">
    <source>
        <dbReference type="Pfam" id="PF05193"/>
    </source>
</evidence>
<evidence type="ECO:0000259" key="10">
    <source>
        <dbReference type="Pfam" id="PF16187"/>
    </source>
</evidence>
<dbReference type="PROSITE" id="PS00143">
    <property type="entry name" value="INSULINASE"/>
    <property type="match status" value="1"/>
</dbReference>
<feature type="domain" description="Peptidase M16 middle/third" evidence="10">
    <location>
        <begin position="407"/>
        <end position="682"/>
    </location>
</feature>
<evidence type="ECO:0000256" key="6">
    <source>
        <dbReference type="ARBA" id="ARBA00023049"/>
    </source>
</evidence>
<dbReference type="InterPro" id="IPR011249">
    <property type="entry name" value="Metalloenz_LuxS/M16"/>
</dbReference>
<feature type="non-terminal residue" evidence="11">
    <location>
        <position position="964"/>
    </location>
</feature>
<dbReference type="AlphaFoldDB" id="A0A836JXW7"/>
<keyword evidence="6" id="KW-0482">Metalloprotease</keyword>
<dbReference type="Pfam" id="PF16187">
    <property type="entry name" value="Peptidase_M16_M"/>
    <property type="match status" value="1"/>
</dbReference>
<dbReference type="Pfam" id="PF05193">
    <property type="entry name" value="Peptidase_M16_C"/>
    <property type="match status" value="1"/>
</dbReference>
<dbReference type="Gene3D" id="3.30.830.10">
    <property type="entry name" value="Metalloenzyme, LuxS/M16 peptidase-like"/>
    <property type="match status" value="4"/>
</dbReference>
<organism evidence="11 12">
    <name type="scientific">Acromyrmex charruanus</name>
    <dbReference type="NCBI Taxonomy" id="2715315"/>
    <lineage>
        <taxon>Eukaryota</taxon>
        <taxon>Metazoa</taxon>
        <taxon>Ecdysozoa</taxon>
        <taxon>Arthropoda</taxon>
        <taxon>Hexapoda</taxon>
        <taxon>Insecta</taxon>
        <taxon>Pterygota</taxon>
        <taxon>Neoptera</taxon>
        <taxon>Endopterygota</taxon>
        <taxon>Hymenoptera</taxon>
        <taxon>Apocrita</taxon>
        <taxon>Aculeata</taxon>
        <taxon>Formicoidea</taxon>
        <taxon>Formicidae</taxon>
        <taxon>Myrmicinae</taxon>
        <taxon>Acromyrmex</taxon>
    </lineage>
</organism>